<dbReference type="InterPro" id="IPR001077">
    <property type="entry name" value="COMT_C"/>
</dbReference>
<dbReference type="GO" id="GO:0046983">
    <property type="term" value="F:protein dimerization activity"/>
    <property type="evidence" value="ECO:0007669"/>
    <property type="project" value="InterPro"/>
</dbReference>
<evidence type="ECO:0000313" key="6">
    <source>
        <dbReference type="EMBL" id="TFL01361.1"/>
    </source>
</evidence>
<evidence type="ECO:0000259" key="4">
    <source>
        <dbReference type="Pfam" id="PF00891"/>
    </source>
</evidence>
<keyword evidence="1 6" id="KW-0489">Methyltransferase</keyword>
<dbReference type="Proteomes" id="UP000305067">
    <property type="component" value="Unassembled WGS sequence"/>
</dbReference>
<dbReference type="SUPFAM" id="SSF46785">
    <property type="entry name" value="Winged helix' DNA-binding domain"/>
    <property type="match status" value="1"/>
</dbReference>
<evidence type="ECO:0000313" key="7">
    <source>
        <dbReference type="Proteomes" id="UP000305067"/>
    </source>
</evidence>
<dbReference type="OrthoDB" id="2410195at2759"/>
<dbReference type="AlphaFoldDB" id="A0A5C3QLM0"/>
<dbReference type="Gene3D" id="3.40.50.150">
    <property type="entry name" value="Vaccinia Virus protein VP39"/>
    <property type="match status" value="1"/>
</dbReference>
<dbReference type="InterPro" id="IPR036390">
    <property type="entry name" value="WH_DNA-bd_sf"/>
</dbReference>
<dbReference type="PANTHER" id="PTHR43712:SF2">
    <property type="entry name" value="O-METHYLTRANSFERASE CICE"/>
    <property type="match status" value="1"/>
</dbReference>
<dbReference type="EMBL" id="ML178825">
    <property type="protein sequence ID" value="TFL01361.1"/>
    <property type="molecule type" value="Genomic_DNA"/>
</dbReference>
<evidence type="ECO:0000256" key="3">
    <source>
        <dbReference type="ARBA" id="ARBA00022691"/>
    </source>
</evidence>
<feature type="domain" description="O-methyltransferase C-terminal" evidence="4">
    <location>
        <begin position="225"/>
        <end position="456"/>
    </location>
</feature>
<dbReference type="InterPro" id="IPR012967">
    <property type="entry name" value="COMT_dimerisation"/>
</dbReference>
<dbReference type="PANTHER" id="PTHR43712">
    <property type="entry name" value="PUTATIVE (AFU_ORTHOLOGUE AFUA_4G14580)-RELATED"/>
    <property type="match status" value="1"/>
</dbReference>
<dbReference type="Gene3D" id="1.10.10.10">
    <property type="entry name" value="Winged helix-like DNA-binding domain superfamily/Winged helix DNA-binding domain"/>
    <property type="match status" value="1"/>
</dbReference>
<sequence length="482" mass="53489">MSSNSPIGPLTTLANIILAQAQLIDAAYATHPSGPLHSLSDPIYPYTSHPLEKDAEIKKSVLILSAAAEQLVYSVKDPLKGLLDGMLDSCYHPVAMNVVEKHHVADILKAKSGAMHVNDIAKEARIKDPSKLDRVLRYLSTKHIFKEVKPNIWANNRISSALVKKQPLEQLCSQPHLQYTDCPGAAVVSLTHHQAFLPLQHFDAWFHADPPNETGLPSSDDTLVTPYELTHGRPLWKIYKEDELASRRFETWLSAYGNDDRVVLRETLQYLDPKADDLIVDVGGGTGTLSLVLARERPDLRHVVQDQAEVIDNARQFWVAEAPEIFGTGRIKLEVHDSFTPQPTNNASVYILRNILHDWSRSHSIRIMKHLSHAAKNYLSQIAGAQCRLVILEAIVPSPSPSLPFEEVLIPDDVPKELLPSLGGVVARYDLWMGTSFNGQERSISEFIELGEESGWGLDHVLPGDRVNALIFGLVQNGEGTQ</sequence>
<dbReference type="PROSITE" id="PS51683">
    <property type="entry name" value="SAM_OMT_II"/>
    <property type="match status" value="1"/>
</dbReference>
<reference evidence="6 7" key="1">
    <citation type="journal article" date="2019" name="Nat. Ecol. Evol.">
        <title>Megaphylogeny resolves global patterns of mushroom evolution.</title>
        <authorList>
            <person name="Varga T."/>
            <person name="Krizsan K."/>
            <person name="Foldi C."/>
            <person name="Dima B."/>
            <person name="Sanchez-Garcia M."/>
            <person name="Sanchez-Ramirez S."/>
            <person name="Szollosi G.J."/>
            <person name="Szarkandi J.G."/>
            <person name="Papp V."/>
            <person name="Albert L."/>
            <person name="Andreopoulos W."/>
            <person name="Angelini C."/>
            <person name="Antonin V."/>
            <person name="Barry K.W."/>
            <person name="Bougher N.L."/>
            <person name="Buchanan P."/>
            <person name="Buyck B."/>
            <person name="Bense V."/>
            <person name="Catcheside P."/>
            <person name="Chovatia M."/>
            <person name="Cooper J."/>
            <person name="Damon W."/>
            <person name="Desjardin D."/>
            <person name="Finy P."/>
            <person name="Geml J."/>
            <person name="Haridas S."/>
            <person name="Hughes K."/>
            <person name="Justo A."/>
            <person name="Karasinski D."/>
            <person name="Kautmanova I."/>
            <person name="Kiss B."/>
            <person name="Kocsube S."/>
            <person name="Kotiranta H."/>
            <person name="LaButti K.M."/>
            <person name="Lechner B.E."/>
            <person name="Liimatainen K."/>
            <person name="Lipzen A."/>
            <person name="Lukacs Z."/>
            <person name="Mihaltcheva S."/>
            <person name="Morgado L.N."/>
            <person name="Niskanen T."/>
            <person name="Noordeloos M.E."/>
            <person name="Ohm R.A."/>
            <person name="Ortiz-Santana B."/>
            <person name="Ovrebo C."/>
            <person name="Racz N."/>
            <person name="Riley R."/>
            <person name="Savchenko A."/>
            <person name="Shiryaev A."/>
            <person name="Soop K."/>
            <person name="Spirin V."/>
            <person name="Szebenyi C."/>
            <person name="Tomsovsky M."/>
            <person name="Tulloss R.E."/>
            <person name="Uehling J."/>
            <person name="Grigoriev I.V."/>
            <person name="Vagvolgyi C."/>
            <person name="Papp T."/>
            <person name="Martin F.M."/>
            <person name="Miettinen O."/>
            <person name="Hibbett D.S."/>
            <person name="Nagy L.G."/>
        </authorList>
    </citation>
    <scope>NUCLEOTIDE SEQUENCE [LARGE SCALE GENOMIC DNA]</scope>
    <source>
        <strain evidence="6 7">CBS 309.79</strain>
    </source>
</reference>
<dbReference type="InterPro" id="IPR016461">
    <property type="entry name" value="COMT-like"/>
</dbReference>
<evidence type="ECO:0000256" key="1">
    <source>
        <dbReference type="ARBA" id="ARBA00022603"/>
    </source>
</evidence>
<accession>A0A5C3QLM0</accession>
<dbReference type="SUPFAM" id="SSF53335">
    <property type="entry name" value="S-adenosyl-L-methionine-dependent methyltransferases"/>
    <property type="match status" value="1"/>
</dbReference>
<dbReference type="Pfam" id="PF08100">
    <property type="entry name" value="Dimerisation"/>
    <property type="match status" value="1"/>
</dbReference>
<feature type="domain" description="O-methyltransferase dimerisation" evidence="5">
    <location>
        <begin position="88"/>
        <end position="164"/>
    </location>
</feature>
<keyword evidence="2 6" id="KW-0808">Transferase</keyword>
<keyword evidence="3" id="KW-0949">S-adenosyl-L-methionine</keyword>
<name>A0A5C3QLM0_9AGAR</name>
<proteinExistence type="predicted"/>
<gene>
    <name evidence="6" type="ORF">BDV98DRAFT_604664</name>
</gene>
<dbReference type="InterPro" id="IPR029063">
    <property type="entry name" value="SAM-dependent_MTases_sf"/>
</dbReference>
<keyword evidence="7" id="KW-1185">Reference proteome</keyword>
<evidence type="ECO:0000259" key="5">
    <source>
        <dbReference type="Pfam" id="PF08100"/>
    </source>
</evidence>
<organism evidence="6 7">
    <name type="scientific">Pterulicium gracile</name>
    <dbReference type="NCBI Taxonomy" id="1884261"/>
    <lineage>
        <taxon>Eukaryota</taxon>
        <taxon>Fungi</taxon>
        <taxon>Dikarya</taxon>
        <taxon>Basidiomycota</taxon>
        <taxon>Agaricomycotina</taxon>
        <taxon>Agaricomycetes</taxon>
        <taxon>Agaricomycetidae</taxon>
        <taxon>Agaricales</taxon>
        <taxon>Pleurotineae</taxon>
        <taxon>Pterulaceae</taxon>
        <taxon>Pterulicium</taxon>
    </lineage>
</organism>
<dbReference type="InterPro" id="IPR036388">
    <property type="entry name" value="WH-like_DNA-bd_sf"/>
</dbReference>
<protein>
    <submittedName>
        <fullName evidence="6">S-adenosyl-L-methionine-dependent methyltransferase</fullName>
    </submittedName>
</protein>
<evidence type="ECO:0000256" key="2">
    <source>
        <dbReference type="ARBA" id="ARBA00022679"/>
    </source>
</evidence>
<dbReference type="Pfam" id="PF00891">
    <property type="entry name" value="Methyltransf_2"/>
    <property type="match status" value="1"/>
</dbReference>
<dbReference type="GO" id="GO:0008171">
    <property type="term" value="F:O-methyltransferase activity"/>
    <property type="evidence" value="ECO:0007669"/>
    <property type="project" value="InterPro"/>
</dbReference>
<dbReference type="GO" id="GO:0032259">
    <property type="term" value="P:methylation"/>
    <property type="evidence" value="ECO:0007669"/>
    <property type="project" value="UniProtKB-KW"/>
</dbReference>